<dbReference type="InterPro" id="IPR052646">
    <property type="entry name" value="Peroxisomal_PEX28-32"/>
</dbReference>
<keyword evidence="5" id="KW-0576">Peroxisome</keyword>
<evidence type="ECO:0000259" key="9">
    <source>
        <dbReference type="SMART" id="SM00694"/>
    </source>
</evidence>
<feature type="region of interest" description="Disordered" evidence="6">
    <location>
        <begin position="418"/>
        <end position="451"/>
    </location>
</feature>
<evidence type="ECO:0000313" key="11">
    <source>
        <dbReference type="Proteomes" id="UP000006310"/>
    </source>
</evidence>
<keyword evidence="2 7" id="KW-0812">Transmembrane</keyword>
<evidence type="ECO:0000256" key="7">
    <source>
        <dbReference type="SAM" id="Phobius"/>
    </source>
</evidence>
<evidence type="ECO:0000256" key="3">
    <source>
        <dbReference type="ARBA" id="ARBA00022989"/>
    </source>
</evidence>
<dbReference type="SMART" id="SM00694">
    <property type="entry name" value="DysFC"/>
    <property type="match status" value="1"/>
</dbReference>
<dbReference type="AlphaFoldDB" id="J7R5G4"/>
<feature type="domain" description="Peroxin/Ferlin" evidence="8">
    <location>
        <begin position="286"/>
        <end position="354"/>
    </location>
</feature>
<reference evidence="11" key="2">
    <citation type="submission" date="2012-08" db="EMBL/GenBank/DDBJ databases">
        <title>Genome sequence of Kazachstania naganishii.</title>
        <authorList>
            <person name="Gordon J.L."/>
            <person name="Armisen D."/>
            <person name="Proux-Wera E."/>
            <person name="OhEigeartaigh S.S."/>
            <person name="Byrne K.P."/>
            <person name="Wolfe K.H."/>
        </authorList>
    </citation>
    <scope>NUCLEOTIDE SEQUENCE [LARGE SCALE GENOMIC DNA]</scope>
    <source>
        <strain evidence="11">ATCC MYA-139 / BCRC 22969 / CBS 8797 / CCRC 22969 / KCTC 17520 / NBRC 10181 / NCYC 3082</strain>
    </source>
</reference>
<dbReference type="RefSeq" id="XP_022464331.1">
    <property type="nucleotide sequence ID" value="XM_022607768.1"/>
</dbReference>
<protein>
    <recommendedName>
        <fullName evidence="8 9">Peroxin/Ferlin domain-containing protein</fullName>
    </recommendedName>
</protein>
<dbReference type="InterPro" id="IPR010482">
    <property type="entry name" value="TECPR1-like_DysF"/>
</dbReference>
<keyword evidence="4 7" id="KW-0472">Membrane</keyword>
<reference evidence="10 11" key="1">
    <citation type="journal article" date="2011" name="Proc. Natl. Acad. Sci. U.S.A.">
        <title>Evolutionary erosion of yeast sex chromosomes by mating-type switching accidents.</title>
        <authorList>
            <person name="Gordon J.L."/>
            <person name="Armisen D."/>
            <person name="Proux-Wera E."/>
            <person name="Oheigeartaigh S.S."/>
            <person name="Byrne K.P."/>
            <person name="Wolfe K.H."/>
        </authorList>
    </citation>
    <scope>NUCLEOTIDE SEQUENCE [LARGE SCALE GENOMIC DNA]</scope>
    <source>
        <strain evidence="11">ATCC MYA-139 / BCRC 22969 / CBS 8797 / CCRC 22969 / KCTC 17520 / NBRC 10181 / NCYC 3082</strain>
    </source>
</reference>
<evidence type="ECO:0000256" key="6">
    <source>
        <dbReference type="SAM" id="MobiDB-lite"/>
    </source>
</evidence>
<feature type="region of interest" description="Disordered" evidence="6">
    <location>
        <begin position="1"/>
        <end position="39"/>
    </location>
</feature>
<dbReference type="GO" id="GO:1900063">
    <property type="term" value="P:regulation of peroxisome organization"/>
    <property type="evidence" value="ECO:0007669"/>
    <property type="project" value="EnsemblFungi"/>
</dbReference>
<dbReference type="OrthoDB" id="5586090at2759"/>
<feature type="transmembrane region" description="Helical" evidence="7">
    <location>
        <begin position="190"/>
        <end position="208"/>
    </location>
</feature>
<feature type="compositionally biased region" description="Basic residues" evidence="6">
    <location>
        <begin position="11"/>
        <end position="25"/>
    </location>
</feature>
<feature type="domain" description="Peroxin/Ferlin" evidence="9">
    <location>
        <begin position="379"/>
        <end position="412"/>
    </location>
</feature>
<evidence type="ECO:0000259" key="8">
    <source>
        <dbReference type="SMART" id="SM00693"/>
    </source>
</evidence>
<dbReference type="InterPro" id="IPR006614">
    <property type="entry name" value="Peroxin/Ferlin"/>
</dbReference>
<dbReference type="Pfam" id="PF06398">
    <property type="entry name" value="Pex24p"/>
    <property type="match status" value="1"/>
</dbReference>
<dbReference type="GO" id="GO:0007031">
    <property type="term" value="P:peroxisome organization"/>
    <property type="evidence" value="ECO:0007669"/>
    <property type="project" value="EnsemblFungi"/>
</dbReference>
<accession>J7R5G4</accession>
<dbReference type="PANTHER" id="PTHR31679">
    <property type="entry name" value="PEROXISOMAL MEMBRANE PROTEIN PEX30-RELATED"/>
    <property type="match status" value="1"/>
</dbReference>
<dbReference type="PANTHER" id="PTHR31679:SF2">
    <property type="entry name" value="PEROXISOMAL MEMBRANE PROTEIN PEX30-RELATED"/>
    <property type="match status" value="1"/>
</dbReference>
<keyword evidence="3 7" id="KW-1133">Transmembrane helix</keyword>
<dbReference type="KEGG" id="kng:KNAG_0D03380"/>
<evidence type="ECO:0000256" key="2">
    <source>
        <dbReference type="ARBA" id="ARBA00022692"/>
    </source>
</evidence>
<feature type="transmembrane region" description="Helical" evidence="7">
    <location>
        <begin position="128"/>
        <end position="144"/>
    </location>
</feature>
<evidence type="ECO:0000256" key="1">
    <source>
        <dbReference type="ARBA" id="ARBA00004585"/>
    </source>
</evidence>
<gene>
    <name evidence="10" type="primary">KNAG0D03380</name>
    <name evidence="10" type="ordered locus">KNAG_0D03380</name>
</gene>
<dbReference type="SMART" id="SM00693">
    <property type="entry name" value="DysFN"/>
    <property type="match status" value="1"/>
</dbReference>
<dbReference type="EMBL" id="HE978317">
    <property type="protein sequence ID" value="CCK70085.1"/>
    <property type="molecule type" value="Genomic_DNA"/>
</dbReference>
<feature type="compositionally biased region" description="Basic and acidic residues" evidence="6">
    <location>
        <begin position="424"/>
        <end position="451"/>
    </location>
</feature>
<dbReference type="GO" id="GO:0005778">
    <property type="term" value="C:peroxisomal membrane"/>
    <property type="evidence" value="ECO:0007669"/>
    <property type="project" value="UniProtKB-SubCell"/>
</dbReference>
<keyword evidence="11" id="KW-1185">Reference proteome</keyword>
<dbReference type="HOGENOM" id="CLU_016397_0_0_1"/>
<sequence>MQADVAGRHPAQPKKSLKSALKKPLRNSSDGRRSRRRRRLQQLAGYNDGNTEYDSGDEITVVSSSPLLTPTPPTVAVSLVKLYPYLIVIDKILNLLTWNNEDGTLLPSVLLVLSYTGTVCYFEWMTEYFGHILIIVIIWLYSLLDKYVNVTITSYPTLDDIVHVMGRVSHKADLILAPISVLNKQDIRRLLFTVAFFSPVYMIISKIFLTPRHLLLVFGLYVLTYHAPIFKSIRKALWQFKLVRLFIFYVTGLDFGGLTYKNQNPFSKAMEAANLVAKSFTNANRSVEFVYVLFENQRRWLGIGWTSSMLSYERASWTDEFLNRSSEPSSFRLPHIDDADSHRWVWVDTEWQLDRTNDGAIHLDESEPKLTSQPTLNDGFIYYDNTWNNQSSENTFTKYTRRRRWVRTAKLVNTSIEDAPPSKVVDEKENSSGGEVDKVSTHTPDEGTIRERKVSFSELQNVHIIPDDGYIR</sequence>
<name>J7R5G4_HUIN7</name>
<dbReference type="Proteomes" id="UP000006310">
    <property type="component" value="Chromosome 4"/>
</dbReference>
<comment type="subcellular location">
    <subcellularLocation>
        <location evidence="1">Peroxisome membrane</location>
        <topology evidence="1">Multi-pass membrane protein</topology>
    </subcellularLocation>
</comment>
<dbReference type="eggNOG" id="ENOG502QT80">
    <property type="taxonomic scope" value="Eukaryota"/>
</dbReference>
<evidence type="ECO:0000256" key="5">
    <source>
        <dbReference type="ARBA" id="ARBA00023140"/>
    </source>
</evidence>
<dbReference type="OMA" id="ASWTDEF"/>
<feature type="transmembrane region" description="Helical" evidence="7">
    <location>
        <begin position="242"/>
        <end position="260"/>
    </location>
</feature>
<organism evidence="10 11">
    <name type="scientific">Huiozyma naganishii (strain ATCC MYA-139 / BCRC 22969 / CBS 8797 / KCTC 17520 / NBRC 10181 / NCYC 3082 / Yp74L-3)</name>
    <name type="common">Yeast</name>
    <name type="synonym">Kazachstania naganishii</name>
    <dbReference type="NCBI Taxonomy" id="1071383"/>
    <lineage>
        <taxon>Eukaryota</taxon>
        <taxon>Fungi</taxon>
        <taxon>Dikarya</taxon>
        <taxon>Ascomycota</taxon>
        <taxon>Saccharomycotina</taxon>
        <taxon>Saccharomycetes</taxon>
        <taxon>Saccharomycetales</taxon>
        <taxon>Saccharomycetaceae</taxon>
        <taxon>Huiozyma</taxon>
    </lineage>
</organism>
<feature type="transmembrane region" description="Helical" evidence="7">
    <location>
        <begin position="214"/>
        <end position="230"/>
    </location>
</feature>
<evidence type="ECO:0000256" key="4">
    <source>
        <dbReference type="ARBA" id="ARBA00023136"/>
    </source>
</evidence>
<evidence type="ECO:0000313" key="10">
    <source>
        <dbReference type="EMBL" id="CCK70085.1"/>
    </source>
</evidence>
<dbReference type="GeneID" id="34525774"/>
<dbReference type="STRING" id="1071383.J7R5G4"/>
<proteinExistence type="predicted"/>